<reference evidence="2" key="2">
    <citation type="submission" date="2015-06" db="UniProtKB">
        <authorList>
            <consortium name="EnsemblPlants"/>
        </authorList>
    </citation>
    <scope>IDENTIFICATION</scope>
</reference>
<proteinExistence type="predicted"/>
<accession>A0A0E0RH66</accession>
<evidence type="ECO:0000256" key="1">
    <source>
        <dbReference type="SAM" id="MobiDB-lite"/>
    </source>
</evidence>
<dbReference type="HOGENOM" id="CLU_1356605_0_0_1"/>
<name>A0A0E0RH66_ORYRU</name>
<dbReference type="EnsemblPlants" id="ORUFI12G12820.1">
    <property type="protein sequence ID" value="ORUFI12G12820.1"/>
    <property type="gene ID" value="ORUFI12G12820"/>
</dbReference>
<dbReference type="AlphaFoldDB" id="A0A0E0RH66"/>
<keyword evidence="3" id="KW-1185">Reference proteome</keyword>
<reference evidence="3" key="1">
    <citation type="submission" date="2013-06" db="EMBL/GenBank/DDBJ databases">
        <authorList>
            <person name="Zhao Q."/>
        </authorList>
    </citation>
    <scope>NUCLEOTIDE SEQUENCE</scope>
    <source>
        <strain evidence="3">cv. W1943</strain>
    </source>
</reference>
<feature type="region of interest" description="Disordered" evidence="1">
    <location>
        <begin position="1"/>
        <end position="24"/>
    </location>
</feature>
<evidence type="ECO:0000313" key="2">
    <source>
        <dbReference type="EnsemblPlants" id="ORUFI12G12820.1"/>
    </source>
</evidence>
<evidence type="ECO:0000313" key="3">
    <source>
        <dbReference type="Proteomes" id="UP000008022"/>
    </source>
</evidence>
<dbReference type="Gramene" id="ORUFI12G12820.1">
    <property type="protein sequence ID" value="ORUFI12G12820.1"/>
    <property type="gene ID" value="ORUFI12G12820"/>
</dbReference>
<dbReference type="Proteomes" id="UP000008022">
    <property type="component" value="Unassembled WGS sequence"/>
</dbReference>
<protein>
    <submittedName>
        <fullName evidence="2">Uncharacterized protein</fullName>
    </submittedName>
</protein>
<sequence>MASRRRSSMLANSGTRRTRRRQRCRFTSRRRSLGRLRTRLSSSTPRVSSHRYWSCRHTRSWRSTGSTRWRIHCSESRRRSRISSSRSVIDCRYVCMLPMRSAMRMRPNTARKMANRASPFPCPTVLRFWSPHQRQKSTLATRFVVDTTPDWIAVVKIPYWNPVPASSAGAHSITSTCRIIVLHSRKPDCPRFPPPQYMYFLH</sequence>
<organism evidence="2 3">
    <name type="scientific">Oryza rufipogon</name>
    <name type="common">Brownbeard rice</name>
    <name type="synonym">Asian wild rice</name>
    <dbReference type="NCBI Taxonomy" id="4529"/>
    <lineage>
        <taxon>Eukaryota</taxon>
        <taxon>Viridiplantae</taxon>
        <taxon>Streptophyta</taxon>
        <taxon>Embryophyta</taxon>
        <taxon>Tracheophyta</taxon>
        <taxon>Spermatophyta</taxon>
        <taxon>Magnoliopsida</taxon>
        <taxon>Liliopsida</taxon>
        <taxon>Poales</taxon>
        <taxon>Poaceae</taxon>
        <taxon>BOP clade</taxon>
        <taxon>Oryzoideae</taxon>
        <taxon>Oryzeae</taxon>
        <taxon>Oryzinae</taxon>
        <taxon>Oryza</taxon>
    </lineage>
</organism>